<evidence type="ECO:0000313" key="1">
    <source>
        <dbReference type="EMBL" id="RYU96789.1"/>
    </source>
</evidence>
<dbReference type="InterPro" id="IPR026444">
    <property type="entry name" value="Secre_tail"/>
</dbReference>
<proteinExistence type="predicted"/>
<accession>A0A4Q5M3W8</accession>
<name>A0A4Q5M3W8_9BACT</name>
<organism evidence="1 2">
    <name type="scientific">Emticicia agri</name>
    <dbReference type="NCBI Taxonomy" id="2492393"/>
    <lineage>
        <taxon>Bacteria</taxon>
        <taxon>Pseudomonadati</taxon>
        <taxon>Bacteroidota</taxon>
        <taxon>Cytophagia</taxon>
        <taxon>Cytophagales</taxon>
        <taxon>Leadbetterellaceae</taxon>
        <taxon>Emticicia</taxon>
    </lineage>
</organism>
<dbReference type="NCBIfam" id="TIGR04183">
    <property type="entry name" value="Por_Secre_tail"/>
    <property type="match status" value="1"/>
</dbReference>
<gene>
    <name evidence="1" type="ORF">EWM59_04485</name>
</gene>
<comment type="caution">
    <text evidence="1">The sequence shown here is derived from an EMBL/GenBank/DDBJ whole genome shotgun (WGS) entry which is preliminary data.</text>
</comment>
<protein>
    <submittedName>
        <fullName evidence="1">T9SS type A sorting domain-containing protein</fullName>
    </submittedName>
</protein>
<dbReference type="OrthoDB" id="2485468at2"/>
<dbReference type="RefSeq" id="WP_130019747.1">
    <property type="nucleotide sequence ID" value="NZ_SEWF01000005.1"/>
</dbReference>
<reference evidence="1 2" key="1">
    <citation type="submission" date="2019-02" db="EMBL/GenBank/DDBJ databases">
        <title>Bacterial novel species Emticicia sp. 17J42-9 isolated from soil.</title>
        <authorList>
            <person name="Jung H.-Y."/>
        </authorList>
    </citation>
    <scope>NUCLEOTIDE SEQUENCE [LARGE SCALE GENOMIC DNA]</scope>
    <source>
        <strain evidence="1 2">17J42-9</strain>
    </source>
</reference>
<evidence type="ECO:0000313" key="2">
    <source>
        <dbReference type="Proteomes" id="UP000293162"/>
    </source>
</evidence>
<dbReference type="EMBL" id="SEWF01000005">
    <property type="protein sequence ID" value="RYU96789.1"/>
    <property type="molecule type" value="Genomic_DNA"/>
</dbReference>
<sequence length="936" mass="108010">MKKVLLLAFISFHSFSQVFYLDTTFVGKPLIKPLAVQEPLVTQFPNGLLYLRTDANLINGELKEPGNFLLNTKGEIVKNLTYKTPFNYDYRSANSAVTPDSKVLISQLVSESSYSIIKVSHDGAIDTTFKFNNPKRYISKIVLLKNENFVLFFHDENSYLKHEVYDKNGKFIRTLDPSMFTSSTGAQLTDIISNDLNEYFLLLIDSKRNVEVIKTNTNFEIDKNFSPVKLSGIEAYTHKLQRVGNDFLVYQSGVEGLKNKVGKYDRNGAKVWDVSFDKISTFDMGVSFFEQSNGSIDLVYFDYKHLKIKANGVVDSTFYDRKLHKNTSFLHAFADGSYWIMRNKSGVIERINADGNIDENFRILMQVQKQLFPNQIQKLSNNSYLLDFISHTHDNSPYSIRYSPYPNAVQVYDNKHKLLHEFFDSKTIWKTYKTKNTLVVRGDGKFYTIDEANQMIVSKDTLEANDLIDWENNFVYRQIKSDSIIRYETGKGLDKNFLIRDQRISNFSIMDDKRIAVETWADITPAQRVNYINMYHINGMLDNSFKTIVVDHTFFGLSGGIPNTIKNADGLIVNQMAVGEIANIVKQQFLKYDSNGNPDKNYQSNIYRGGYFKQYQKDGSIFMNTVHEVKEYGEYIIHNFLKITPKGKIDSSFTLLGTNTVYGFEFFDENTLYAAGQNTLQRFIKQPLMADEYFHYKALPSEMAWDRAISTPRKPIINTNLRNIQIEVSGNGSFKNEFIVFEPKAGVTTITIKDNTNRILARQKIELMRIYPQFIYDESQFSTATQPFEFKVQSSSGMPVKISIDGRNEATGSIMIDPTKDRTLKLKLRTERNEQYEALETVITLEQLMPLATEPEISRTKIRYYPNPVTEKLIIQKDNLLFDAIRLVSINGKEGETNLMEYADRYELLMKNVEQGLYLLIVRTKDRQFVYRVIKE</sequence>
<keyword evidence="2" id="KW-1185">Reference proteome</keyword>
<dbReference type="AlphaFoldDB" id="A0A4Q5M3W8"/>
<dbReference type="Proteomes" id="UP000293162">
    <property type="component" value="Unassembled WGS sequence"/>
</dbReference>